<evidence type="ECO:0000256" key="3">
    <source>
        <dbReference type="ARBA" id="ARBA00004370"/>
    </source>
</evidence>
<evidence type="ECO:0000256" key="8">
    <source>
        <dbReference type="ARBA" id="ARBA00023004"/>
    </source>
</evidence>
<dbReference type="Proteomes" id="UP000053675">
    <property type="component" value="Unassembled WGS sequence"/>
</dbReference>
<evidence type="ECO:0000256" key="6">
    <source>
        <dbReference type="ARBA" id="ARBA00022723"/>
    </source>
</evidence>
<dbReference type="STRING" id="472175.EL18_00429"/>
<evidence type="ECO:0000256" key="5">
    <source>
        <dbReference type="ARBA" id="ARBA00022692"/>
    </source>
</evidence>
<keyword evidence="6" id="KW-0479">Metal-binding</keyword>
<dbReference type="Gene3D" id="1.20.1300.10">
    <property type="entry name" value="Fumarate reductase/succinate dehydrogenase, transmembrane subunit"/>
    <property type="match status" value="1"/>
</dbReference>
<dbReference type="GO" id="GO:0046872">
    <property type="term" value="F:metal ion binding"/>
    <property type="evidence" value="ECO:0007669"/>
    <property type="project" value="UniProtKB-KW"/>
</dbReference>
<comment type="cofactor">
    <cofactor evidence="1">
        <name>heme</name>
        <dbReference type="ChEBI" id="CHEBI:30413"/>
    </cofactor>
</comment>
<evidence type="ECO:0000256" key="9">
    <source>
        <dbReference type="ARBA" id="ARBA00023136"/>
    </source>
</evidence>
<gene>
    <name evidence="11" type="ORF">EL18_00429</name>
</gene>
<sequence length="111" mass="11774">MLDLRLYLAQRISAMIMVPFVITHIAVMIYAIQGGLSAAEILGRTQGSLFWFVFYGMFVAAVSVHAAIGVRVVLSEITGLRGLALCLVGTAAFFLFLLLGASAVIAVTVAP</sequence>
<keyword evidence="7 10" id="KW-1133">Transmembrane helix</keyword>
<dbReference type="InterPro" id="IPR034804">
    <property type="entry name" value="SQR/QFR_C/D"/>
</dbReference>
<comment type="function">
    <text evidence="2">Membrane-anchoring subunit of succinate dehydrogenase (SDH).</text>
</comment>
<dbReference type="OrthoDB" id="5787321at2"/>
<feature type="transmembrane region" description="Helical" evidence="10">
    <location>
        <begin position="52"/>
        <end position="74"/>
    </location>
</feature>
<keyword evidence="9 10" id="KW-0472">Membrane</keyword>
<comment type="subcellular location">
    <subcellularLocation>
        <location evidence="3">Membrane</location>
    </subcellularLocation>
</comment>
<accession>A0A084U8X8</accession>
<keyword evidence="8" id="KW-0408">Iron</keyword>
<dbReference type="Pfam" id="PF01127">
    <property type="entry name" value="Sdh_cyt"/>
    <property type="match status" value="1"/>
</dbReference>
<organism evidence="11 12">
    <name type="scientific">Nitratireductor basaltis</name>
    <dbReference type="NCBI Taxonomy" id="472175"/>
    <lineage>
        <taxon>Bacteria</taxon>
        <taxon>Pseudomonadati</taxon>
        <taxon>Pseudomonadota</taxon>
        <taxon>Alphaproteobacteria</taxon>
        <taxon>Hyphomicrobiales</taxon>
        <taxon>Phyllobacteriaceae</taxon>
        <taxon>Nitratireductor</taxon>
    </lineage>
</organism>
<keyword evidence="4" id="KW-0349">Heme</keyword>
<keyword evidence="5 10" id="KW-0812">Transmembrane</keyword>
<keyword evidence="12" id="KW-1185">Reference proteome</keyword>
<evidence type="ECO:0000256" key="1">
    <source>
        <dbReference type="ARBA" id="ARBA00001971"/>
    </source>
</evidence>
<dbReference type="SUPFAM" id="SSF81343">
    <property type="entry name" value="Fumarate reductase respiratory complex transmembrane subunits"/>
    <property type="match status" value="1"/>
</dbReference>
<dbReference type="eggNOG" id="COG2142">
    <property type="taxonomic scope" value="Bacteria"/>
</dbReference>
<evidence type="ECO:0000256" key="2">
    <source>
        <dbReference type="ARBA" id="ARBA00004050"/>
    </source>
</evidence>
<dbReference type="PATRIC" id="fig|472175.3.peg.443"/>
<comment type="caution">
    <text evidence="11">The sequence shown here is derived from an EMBL/GenBank/DDBJ whole genome shotgun (WGS) entry which is preliminary data.</text>
</comment>
<feature type="transmembrane region" description="Helical" evidence="10">
    <location>
        <begin position="12"/>
        <end position="32"/>
    </location>
</feature>
<dbReference type="EMBL" id="JMQM01000001">
    <property type="protein sequence ID" value="KFB09414.1"/>
    <property type="molecule type" value="Genomic_DNA"/>
</dbReference>
<dbReference type="RefSeq" id="WP_036479289.1">
    <property type="nucleotide sequence ID" value="NZ_JMQM01000001.1"/>
</dbReference>
<reference evidence="11 12" key="1">
    <citation type="submission" date="2014-05" db="EMBL/GenBank/DDBJ databases">
        <title>Draft Genome Sequence of Nitratireductor basaltis Strain UMTGB225, A Marine Bacterium Isolated from Green Barrel Tunicate.</title>
        <authorList>
            <person name="Gan H.Y."/>
        </authorList>
    </citation>
    <scope>NUCLEOTIDE SEQUENCE [LARGE SCALE GENOMIC DNA]</scope>
    <source>
        <strain evidence="11 12">UMTGB225</strain>
    </source>
</reference>
<dbReference type="InterPro" id="IPR000701">
    <property type="entry name" value="SuccDH_FuR_B_TM-su"/>
</dbReference>
<dbReference type="GO" id="GO:0016020">
    <property type="term" value="C:membrane"/>
    <property type="evidence" value="ECO:0007669"/>
    <property type="project" value="UniProtKB-SubCell"/>
</dbReference>
<evidence type="ECO:0000256" key="7">
    <source>
        <dbReference type="ARBA" id="ARBA00022989"/>
    </source>
</evidence>
<protein>
    <submittedName>
        <fullName evidence="11">Succinate dehydrogenase, hydrophobic membrane anchor protein</fullName>
    </submittedName>
</protein>
<evidence type="ECO:0000313" key="12">
    <source>
        <dbReference type="Proteomes" id="UP000053675"/>
    </source>
</evidence>
<name>A0A084U8X8_9HYPH</name>
<evidence type="ECO:0000313" key="11">
    <source>
        <dbReference type="EMBL" id="KFB09414.1"/>
    </source>
</evidence>
<evidence type="ECO:0000256" key="10">
    <source>
        <dbReference type="SAM" id="Phobius"/>
    </source>
</evidence>
<proteinExistence type="predicted"/>
<feature type="transmembrane region" description="Helical" evidence="10">
    <location>
        <begin position="86"/>
        <end position="110"/>
    </location>
</feature>
<dbReference type="AlphaFoldDB" id="A0A084U8X8"/>
<evidence type="ECO:0000256" key="4">
    <source>
        <dbReference type="ARBA" id="ARBA00022617"/>
    </source>
</evidence>